<keyword evidence="2" id="KW-1185">Reference proteome</keyword>
<accession>A0ACA9LAS1</accession>
<sequence length="362" mass="42402">METRHIFYQTYSNKPPANSTEIFQFFGKIKNLDGSLDRSLDSYICLFLVVWDSDPDLFNTPEEFYSESSVVQNALENIRLHCRLVNMGFRLVQYIQSIESRDTQLRYNVINKIIHYLHSEHSLPNSIQKGLSKMDLSQKHLLRWICTLGIQSHTYLQIADFISSHKFMPHIDFMFYGRYPSMQDAQNNKSEQIMVLETKNKELANKPKSEKDKPWKHQVKKQSNKLSLGKTSQDDIKSLHQEIERLRQEIEHSRSEAAKYQAALGDATNFSWKDEDPNNPCYLVDGFKHLQRELFSFTGVKGSKIKIHAQAVNELFKEYKRSITSDDPGMKPILSAVLQRHVFEFIYREIKHYFENPAIDQP</sequence>
<dbReference type="Proteomes" id="UP000789366">
    <property type="component" value="Unassembled WGS sequence"/>
</dbReference>
<feature type="non-terminal residue" evidence="1">
    <location>
        <position position="362"/>
    </location>
</feature>
<comment type="caution">
    <text evidence="1">The sequence shown here is derived from an EMBL/GenBank/DDBJ whole genome shotgun (WGS) entry which is preliminary data.</text>
</comment>
<evidence type="ECO:0000313" key="2">
    <source>
        <dbReference type="Proteomes" id="UP000789366"/>
    </source>
</evidence>
<reference evidence="1" key="1">
    <citation type="submission" date="2021-06" db="EMBL/GenBank/DDBJ databases">
        <authorList>
            <person name="Kallberg Y."/>
            <person name="Tangrot J."/>
            <person name="Rosling A."/>
        </authorList>
    </citation>
    <scope>NUCLEOTIDE SEQUENCE</scope>
    <source>
        <strain evidence="1">28 12/20/2015</strain>
    </source>
</reference>
<gene>
    <name evidence="1" type="ORF">SPELUC_LOCUS3878</name>
</gene>
<protein>
    <submittedName>
        <fullName evidence="1">9078_t:CDS:1</fullName>
    </submittedName>
</protein>
<proteinExistence type="predicted"/>
<dbReference type="EMBL" id="CAJVPW010003160">
    <property type="protein sequence ID" value="CAG8519794.1"/>
    <property type="molecule type" value="Genomic_DNA"/>
</dbReference>
<name>A0ACA9LAS1_9GLOM</name>
<evidence type="ECO:0000313" key="1">
    <source>
        <dbReference type="EMBL" id="CAG8519794.1"/>
    </source>
</evidence>
<organism evidence="1 2">
    <name type="scientific">Cetraspora pellucida</name>
    <dbReference type="NCBI Taxonomy" id="1433469"/>
    <lineage>
        <taxon>Eukaryota</taxon>
        <taxon>Fungi</taxon>
        <taxon>Fungi incertae sedis</taxon>
        <taxon>Mucoromycota</taxon>
        <taxon>Glomeromycotina</taxon>
        <taxon>Glomeromycetes</taxon>
        <taxon>Diversisporales</taxon>
        <taxon>Gigasporaceae</taxon>
        <taxon>Cetraspora</taxon>
    </lineage>
</organism>